<sequence length="241" mass="26701">MEREIYERMASHADRHWWFVARRRILQTLIARLRLPRGARILEVGCGTGHNIAMLRAFGDVEAVEADEAARGFAREASGLPIGNGLLPELNEVSDARYDLVALLDVLEHVDEDRASLRSIARKLKPGGRLLLTVPAHPFLWSPHDEAHHHKRRYTKKALAGALRASGLRIDGLSYFNSFLFPLVLAARFAGKLLGKKEGDDAMPGRAANGLFERVFGLERHLVGRVPMPPGVSLVAVASRI</sequence>
<evidence type="ECO:0000256" key="3">
    <source>
        <dbReference type="ARBA" id="ARBA00022691"/>
    </source>
</evidence>
<accession>A0A6J4T2J7</accession>
<dbReference type="InterPro" id="IPR029063">
    <property type="entry name" value="SAM-dependent_MTases_sf"/>
</dbReference>
<keyword evidence="3" id="KW-0949">S-adenosyl-L-methionine</keyword>
<gene>
    <name evidence="4" type="ORF">AVDCRST_MAG39-2039</name>
</gene>
<dbReference type="EMBL" id="CADCVW010000083">
    <property type="protein sequence ID" value="CAA9511539.1"/>
    <property type="molecule type" value="Genomic_DNA"/>
</dbReference>
<dbReference type="Pfam" id="PF13489">
    <property type="entry name" value="Methyltransf_23"/>
    <property type="match status" value="1"/>
</dbReference>
<proteinExistence type="predicted"/>
<dbReference type="PANTHER" id="PTHR43464">
    <property type="entry name" value="METHYLTRANSFERASE"/>
    <property type="match status" value="1"/>
</dbReference>
<evidence type="ECO:0008006" key="5">
    <source>
        <dbReference type="Google" id="ProtNLM"/>
    </source>
</evidence>
<evidence type="ECO:0000313" key="4">
    <source>
        <dbReference type="EMBL" id="CAA9511539.1"/>
    </source>
</evidence>
<name>A0A6J4T2J7_9SPHN</name>
<evidence type="ECO:0000256" key="2">
    <source>
        <dbReference type="ARBA" id="ARBA00022679"/>
    </source>
</evidence>
<dbReference type="AlphaFoldDB" id="A0A6J4T2J7"/>
<keyword evidence="2" id="KW-0808">Transferase</keyword>
<evidence type="ECO:0000256" key="1">
    <source>
        <dbReference type="ARBA" id="ARBA00022603"/>
    </source>
</evidence>
<keyword evidence="1" id="KW-0489">Methyltransferase</keyword>
<organism evidence="4">
    <name type="scientific">uncultured Sphingomonadaceae bacterium</name>
    <dbReference type="NCBI Taxonomy" id="169976"/>
    <lineage>
        <taxon>Bacteria</taxon>
        <taxon>Pseudomonadati</taxon>
        <taxon>Pseudomonadota</taxon>
        <taxon>Alphaproteobacteria</taxon>
        <taxon>Sphingomonadales</taxon>
        <taxon>Sphingomonadaceae</taxon>
        <taxon>environmental samples</taxon>
    </lineage>
</organism>
<dbReference type="GO" id="GO:0032259">
    <property type="term" value="P:methylation"/>
    <property type="evidence" value="ECO:0007669"/>
    <property type="project" value="UniProtKB-KW"/>
</dbReference>
<protein>
    <recommendedName>
        <fullName evidence="5">SAM-dependent methyltransferase</fullName>
    </recommendedName>
</protein>
<dbReference type="Gene3D" id="3.40.50.150">
    <property type="entry name" value="Vaccinia Virus protein VP39"/>
    <property type="match status" value="1"/>
</dbReference>
<dbReference type="GO" id="GO:0008168">
    <property type="term" value="F:methyltransferase activity"/>
    <property type="evidence" value="ECO:0007669"/>
    <property type="project" value="UniProtKB-KW"/>
</dbReference>
<dbReference type="SUPFAM" id="SSF53335">
    <property type="entry name" value="S-adenosyl-L-methionine-dependent methyltransferases"/>
    <property type="match status" value="1"/>
</dbReference>
<reference evidence="4" key="1">
    <citation type="submission" date="2020-02" db="EMBL/GenBank/DDBJ databases">
        <authorList>
            <person name="Meier V. D."/>
        </authorList>
    </citation>
    <scope>NUCLEOTIDE SEQUENCE</scope>
    <source>
        <strain evidence="4">AVDCRST_MAG39</strain>
    </source>
</reference>
<dbReference type="PANTHER" id="PTHR43464:SF19">
    <property type="entry name" value="UBIQUINONE BIOSYNTHESIS O-METHYLTRANSFERASE, MITOCHONDRIAL"/>
    <property type="match status" value="1"/>
</dbReference>
<dbReference type="CDD" id="cd02440">
    <property type="entry name" value="AdoMet_MTases"/>
    <property type="match status" value="1"/>
</dbReference>